<evidence type="ECO:0000313" key="1">
    <source>
        <dbReference type="EnsemblProtists" id="HpaP807665"/>
    </source>
</evidence>
<dbReference type="AlphaFoldDB" id="M4BMM8"/>
<dbReference type="VEuPathDB" id="FungiDB:HpaG807665"/>
<dbReference type="InParanoid" id="M4BMM8"/>
<sequence length="56" mass="6363">MSPATIRCGHASGLSSATKDTKLYTKDGIPVEWNGKFCHTYFEMMKMTFHDMDDDD</sequence>
<dbReference type="Proteomes" id="UP000011713">
    <property type="component" value="Unassembled WGS sequence"/>
</dbReference>
<organism evidence="1 2">
    <name type="scientific">Hyaloperonospora arabidopsidis (strain Emoy2)</name>
    <name type="common">Downy mildew agent</name>
    <name type="synonym">Peronospora arabidopsidis</name>
    <dbReference type="NCBI Taxonomy" id="559515"/>
    <lineage>
        <taxon>Eukaryota</taxon>
        <taxon>Sar</taxon>
        <taxon>Stramenopiles</taxon>
        <taxon>Oomycota</taxon>
        <taxon>Peronosporomycetes</taxon>
        <taxon>Peronosporales</taxon>
        <taxon>Peronosporaceae</taxon>
        <taxon>Hyaloperonospora</taxon>
    </lineage>
</organism>
<proteinExistence type="predicted"/>
<evidence type="ECO:0000313" key="2">
    <source>
        <dbReference type="Proteomes" id="UP000011713"/>
    </source>
</evidence>
<dbReference type="EnsemblProtists" id="HpaT807665">
    <property type="protein sequence ID" value="HpaP807665"/>
    <property type="gene ID" value="HpaG807665"/>
</dbReference>
<keyword evidence="2" id="KW-1185">Reference proteome</keyword>
<dbReference type="EMBL" id="JH598426">
    <property type="status" value="NOT_ANNOTATED_CDS"/>
    <property type="molecule type" value="Genomic_DNA"/>
</dbReference>
<accession>M4BMM8</accession>
<dbReference type="HOGENOM" id="CLU_3018407_0_0_1"/>
<protein>
    <submittedName>
        <fullName evidence="1">Uncharacterized protein</fullName>
    </submittedName>
</protein>
<reference evidence="2" key="1">
    <citation type="journal article" date="2010" name="Science">
        <title>Signatures of adaptation to obligate biotrophy in the Hyaloperonospora arabidopsidis genome.</title>
        <authorList>
            <person name="Baxter L."/>
            <person name="Tripathy S."/>
            <person name="Ishaque N."/>
            <person name="Boot N."/>
            <person name="Cabral A."/>
            <person name="Kemen E."/>
            <person name="Thines M."/>
            <person name="Ah-Fong A."/>
            <person name="Anderson R."/>
            <person name="Badejoko W."/>
            <person name="Bittner-Eddy P."/>
            <person name="Boore J.L."/>
            <person name="Chibucos M.C."/>
            <person name="Coates M."/>
            <person name="Dehal P."/>
            <person name="Delehaunty K."/>
            <person name="Dong S."/>
            <person name="Downton P."/>
            <person name="Dumas B."/>
            <person name="Fabro G."/>
            <person name="Fronick C."/>
            <person name="Fuerstenberg S.I."/>
            <person name="Fulton L."/>
            <person name="Gaulin E."/>
            <person name="Govers F."/>
            <person name="Hughes L."/>
            <person name="Humphray S."/>
            <person name="Jiang R.H."/>
            <person name="Judelson H."/>
            <person name="Kamoun S."/>
            <person name="Kyung K."/>
            <person name="Meijer H."/>
            <person name="Minx P."/>
            <person name="Morris P."/>
            <person name="Nelson J."/>
            <person name="Phuntumart V."/>
            <person name="Qutob D."/>
            <person name="Rehmany A."/>
            <person name="Rougon-Cardoso A."/>
            <person name="Ryden P."/>
            <person name="Torto-Alalibo T."/>
            <person name="Studholme D."/>
            <person name="Wang Y."/>
            <person name="Win J."/>
            <person name="Wood J."/>
            <person name="Clifton S.W."/>
            <person name="Rogers J."/>
            <person name="Van den Ackerveken G."/>
            <person name="Jones J.D."/>
            <person name="McDowell J.M."/>
            <person name="Beynon J."/>
            <person name="Tyler B.M."/>
        </authorList>
    </citation>
    <scope>NUCLEOTIDE SEQUENCE [LARGE SCALE GENOMIC DNA]</scope>
    <source>
        <strain evidence="2">Emoy2</strain>
    </source>
</reference>
<name>M4BMM8_HYAAE</name>
<reference evidence="1" key="2">
    <citation type="submission" date="2015-06" db="UniProtKB">
        <authorList>
            <consortium name="EnsemblProtists"/>
        </authorList>
    </citation>
    <scope>IDENTIFICATION</scope>
    <source>
        <strain evidence="1">Emoy2</strain>
    </source>
</reference>